<comment type="function">
    <text evidence="2">Plant non-specific lipid-transfer proteins transfer phospholipids as well as galactolipids across membranes. May play a role in wax or cutin deposition in the cell walls of expanding epidermal cells and certain secretory tissues.</text>
</comment>
<dbReference type="PANTHER" id="PTHR33076">
    <property type="entry name" value="NON-SPECIFIC LIPID-TRANSFER PROTEIN 2-RELATED"/>
    <property type="match status" value="1"/>
</dbReference>
<dbReference type="OMA" id="MARSSSX"/>
<evidence type="ECO:0000259" key="4">
    <source>
        <dbReference type="SMART" id="SM00499"/>
    </source>
</evidence>
<dbReference type="Proteomes" id="UP000596660">
    <property type="component" value="Unplaced"/>
</dbReference>
<dbReference type="InterPro" id="IPR000528">
    <property type="entry name" value="Plant_nsLTP"/>
</dbReference>
<keyword evidence="3" id="KW-0732">Signal</keyword>
<feature type="chain" id="PRO_5031291643" description="Non-specific lipid-transfer protein" evidence="3">
    <location>
        <begin position="30"/>
        <end position="126"/>
    </location>
</feature>
<dbReference type="Pfam" id="PF00234">
    <property type="entry name" value="Tryp_alpha_amyl"/>
    <property type="match status" value="1"/>
</dbReference>
<accession>A0A803MHX8</accession>
<reference evidence="5" key="1">
    <citation type="journal article" date="2017" name="Nature">
        <title>The genome of Chenopodium quinoa.</title>
        <authorList>
            <person name="Jarvis D.E."/>
            <person name="Ho Y.S."/>
            <person name="Lightfoot D.J."/>
            <person name="Schmoeckel S.M."/>
            <person name="Li B."/>
            <person name="Borm T.J.A."/>
            <person name="Ohyanagi H."/>
            <person name="Mineta K."/>
            <person name="Michell C.T."/>
            <person name="Saber N."/>
            <person name="Kharbatia N.M."/>
            <person name="Rupper R.R."/>
            <person name="Sharp A.R."/>
            <person name="Dally N."/>
            <person name="Boughton B.A."/>
            <person name="Woo Y.H."/>
            <person name="Gao G."/>
            <person name="Schijlen E.G.W.M."/>
            <person name="Guo X."/>
            <person name="Momin A.A."/>
            <person name="Negrao S."/>
            <person name="Al-Babili S."/>
            <person name="Gehring C."/>
            <person name="Roessner U."/>
            <person name="Jung C."/>
            <person name="Murphy K."/>
            <person name="Arold S.T."/>
            <person name="Gojobori T."/>
            <person name="van der Linden C.G."/>
            <person name="van Loo E.N."/>
            <person name="Jellen E.N."/>
            <person name="Maughan P.J."/>
            <person name="Tester M."/>
        </authorList>
    </citation>
    <scope>NUCLEOTIDE SEQUENCE [LARGE SCALE GENOMIC DNA]</scope>
    <source>
        <strain evidence="5">cv. PI 614886</strain>
    </source>
</reference>
<dbReference type="Gramene" id="AUR62029726-RA">
    <property type="protein sequence ID" value="AUR62029726-RA:cds"/>
    <property type="gene ID" value="AUR62029726"/>
</dbReference>
<keyword evidence="2" id="KW-0446">Lipid-binding</keyword>
<protein>
    <recommendedName>
        <fullName evidence="2">Non-specific lipid-transfer protein</fullName>
    </recommendedName>
</protein>
<organism evidence="5 6">
    <name type="scientific">Chenopodium quinoa</name>
    <name type="common">Quinoa</name>
    <dbReference type="NCBI Taxonomy" id="63459"/>
    <lineage>
        <taxon>Eukaryota</taxon>
        <taxon>Viridiplantae</taxon>
        <taxon>Streptophyta</taxon>
        <taxon>Embryophyta</taxon>
        <taxon>Tracheophyta</taxon>
        <taxon>Spermatophyta</taxon>
        <taxon>Magnoliopsida</taxon>
        <taxon>eudicotyledons</taxon>
        <taxon>Gunneridae</taxon>
        <taxon>Pentapetalae</taxon>
        <taxon>Caryophyllales</taxon>
        <taxon>Chenopodiaceae</taxon>
        <taxon>Chenopodioideae</taxon>
        <taxon>Atripliceae</taxon>
        <taxon>Chenopodium</taxon>
    </lineage>
</organism>
<dbReference type="GeneID" id="110690816"/>
<dbReference type="Gene3D" id="1.10.110.10">
    <property type="entry name" value="Plant lipid-transfer and hydrophobic proteins"/>
    <property type="match status" value="1"/>
</dbReference>
<dbReference type="CDD" id="cd01960">
    <property type="entry name" value="nsLTP1"/>
    <property type="match status" value="1"/>
</dbReference>
<name>A0A803MHX8_CHEQI</name>
<dbReference type="EnsemblPlants" id="AUR62029726-RA">
    <property type="protein sequence ID" value="AUR62029726-RA:cds"/>
    <property type="gene ID" value="AUR62029726"/>
</dbReference>
<keyword evidence="2" id="KW-0813">Transport</keyword>
<feature type="domain" description="Bifunctional inhibitor/plant lipid transfer protein/seed storage helical" evidence="4">
    <location>
        <begin position="33"/>
        <end position="121"/>
    </location>
</feature>
<dbReference type="RefSeq" id="XP_021723393.1">
    <property type="nucleotide sequence ID" value="XM_021867701.1"/>
</dbReference>
<dbReference type="PROSITE" id="PS00597">
    <property type="entry name" value="PLANT_LTP"/>
    <property type="match status" value="1"/>
</dbReference>
<dbReference type="AlphaFoldDB" id="A0A803MHX8"/>
<comment type="similarity">
    <text evidence="1 2">Belongs to the plant LTP family.</text>
</comment>
<proteinExistence type="inferred from homology"/>
<dbReference type="GO" id="GO:0006869">
    <property type="term" value="P:lipid transport"/>
    <property type="evidence" value="ECO:0007669"/>
    <property type="project" value="InterPro"/>
</dbReference>
<evidence type="ECO:0000256" key="2">
    <source>
        <dbReference type="RuleBase" id="RU000628"/>
    </source>
</evidence>
<dbReference type="KEGG" id="cqi:110690816"/>
<dbReference type="InterPro" id="IPR016140">
    <property type="entry name" value="Bifunc_inhib/LTP/seed_store"/>
</dbReference>
<evidence type="ECO:0000313" key="6">
    <source>
        <dbReference type="Proteomes" id="UP000596660"/>
    </source>
</evidence>
<evidence type="ECO:0000256" key="1">
    <source>
        <dbReference type="ARBA" id="ARBA00009748"/>
    </source>
</evidence>
<reference evidence="5" key="2">
    <citation type="submission" date="2021-03" db="UniProtKB">
        <authorList>
            <consortium name="EnsemblPlants"/>
        </authorList>
    </citation>
    <scope>IDENTIFICATION</scope>
</reference>
<evidence type="ECO:0000256" key="3">
    <source>
        <dbReference type="SAM" id="SignalP"/>
    </source>
</evidence>
<evidence type="ECO:0000313" key="5">
    <source>
        <dbReference type="EnsemblPlants" id="AUR62029726-RA:cds"/>
    </source>
</evidence>
<dbReference type="SMART" id="SM00499">
    <property type="entry name" value="AAI"/>
    <property type="match status" value="1"/>
</dbReference>
<dbReference type="PRINTS" id="PR00382">
    <property type="entry name" value="LIPIDTRNSFER"/>
</dbReference>
<dbReference type="SUPFAM" id="SSF47699">
    <property type="entry name" value="Bifunctional inhibitor/lipid-transfer protein/seed storage 2S albumin"/>
    <property type="match status" value="1"/>
</dbReference>
<dbReference type="InterPro" id="IPR036312">
    <property type="entry name" value="Bifun_inhib/LTP/seed_sf"/>
</dbReference>
<dbReference type="GO" id="GO:0008289">
    <property type="term" value="F:lipid binding"/>
    <property type="evidence" value="ECO:0007669"/>
    <property type="project" value="UniProtKB-KW"/>
</dbReference>
<gene>
    <name evidence="5" type="primary">LOC110690816</name>
</gene>
<sequence length="126" mass="12878">MAAISLLKLARVIVAICMVLGATSRAIEAALSCSGVSDTLSPCMPYLKGSGPTQATPSESCCAGVRSLKATAEQTGEHRALCECMKSTAASIKGLNNDLAAKLPAQCGVTMSYTFSPNTDCTKVTG</sequence>
<dbReference type="SMR" id="A0A803MHX8"/>
<feature type="signal peptide" evidence="3">
    <location>
        <begin position="1"/>
        <end position="29"/>
    </location>
</feature>
<dbReference type="OrthoDB" id="1890443at2759"/>
<keyword evidence="6" id="KW-1185">Reference proteome</keyword>